<accession>A0ACB0LMV9</accession>
<reference evidence="1" key="1">
    <citation type="submission" date="2023-10" db="EMBL/GenBank/DDBJ databases">
        <authorList>
            <person name="Rodriguez Cubillos JULIANA M."/>
            <person name="De Vega J."/>
        </authorList>
    </citation>
    <scope>NUCLEOTIDE SEQUENCE</scope>
</reference>
<protein>
    <submittedName>
        <fullName evidence="1">Uncharacterized protein</fullName>
    </submittedName>
</protein>
<gene>
    <name evidence="1" type="ORF">MILVUS5_LOCUS33906</name>
</gene>
<dbReference type="Proteomes" id="UP001177021">
    <property type="component" value="Unassembled WGS sequence"/>
</dbReference>
<name>A0ACB0LMV9_TRIPR</name>
<evidence type="ECO:0000313" key="2">
    <source>
        <dbReference type="Proteomes" id="UP001177021"/>
    </source>
</evidence>
<dbReference type="EMBL" id="CASHSV030000615">
    <property type="protein sequence ID" value="CAJ2669762.1"/>
    <property type="molecule type" value="Genomic_DNA"/>
</dbReference>
<keyword evidence="2" id="KW-1185">Reference proteome</keyword>
<sequence length="128" mass="14180">MDKIFKFVNVMIIILSIFLASTQISHGSNIPFQIQSSFDASIFLRQQQSPPPSHLLSEVSTAAGTWWFVSRPLHHLQIKSTVIDLNFEPLQRTPTSLSSDAAFLHYGIGDKSTKGAATLNLRRVGSIL</sequence>
<evidence type="ECO:0000313" key="1">
    <source>
        <dbReference type="EMBL" id="CAJ2669762.1"/>
    </source>
</evidence>
<comment type="caution">
    <text evidence="1">The sequence shown here is derived from an EMBL/GenBank/DDBJ whole genome shotgun (WGS) entry which is preliminary data.</text>
</comment>
<organism evidence="1 2">
    <name type="scientific">Trifolium pratense</name>
    <name type="common">Red clover</name>
    <dbReference type="NCBI Taxonomy" id="57577"/>
    <lineage>
        <taxon>Eukaryota</taxon>
        <taxon>Viridiplantae</taxon>
        <taxon>Streptophyta</taxon>
        <taxon>Embryophyta</taxon>
        <taxon>Tracheophyta</taxon>
        <taxon>Spermatophyta</taxon>
        <taxon>Magnoliopsida</taxon>
        <taxon>eudicotyledons</taxon>
        <taxon>Gunneridae</taxon>
        <taxon>Pentapetalae</taxon>
        <taxon>rosids</taxon>
        <taxon>fabids</taxon>
        <taxon>Fabales</taxon>
        <taxon>Fabaceae</taxon>
        <taxon>Papilionoideae</taxon>
        <taxon>50 kb inversion clade</taxon>
        <taxon>NPAAA clade</taxon>
        <taxon>Hologalegina</taxon>
        <taxon>IRL clade</taxon>
        <taxon>Trifolieae</taxon>
        <taxon>Trifolium</taxon>
    </lineage>
</organism>
<proteinExistence type="predicted"/>